<dbReference type="Proteomes" id="UP000777482">
    <property type="component" value="Unassembled WGS sequence"/>
</dbReference>
<protein>
    <recommendedName>
        <fullName evidence="8">DUF202 domain-containing protein</fullName>
    </recommendedName>
</protein>
<gene>
    <name evidence="9" type="ORF">C6P46_004772</name>
</gene>
<evidence type="ECO:0000313" key="9">
    <source>
        <dbReference type="EMBL" id="KAG0660142.1"/>
    </source>
</evidence>
<accession>A0A9P7B571</accession>
<evidence type="ECO:0000256" key="3">
    <source>
        <dbReference type="ARBA" id="ARBA00022692"/>
    </source>
</evidence>
<evidence type="ECO:0000256" key="4">
    <source>
        <dbReference type="ARBA" id="ARBA00022989"/>
    </source>
</evidence>
<dbReference type="PANTHER" id="PTHR34187">
    <property type="entry name" value="FGR18P"/>
    <property type="match status" value="1"/>
</dbReference>
<reference evidence="9 10" key="1">
    <citation type="submission" date="2020-11" db="EMBL/GenBank/DDBJ databases">
        <title>Kefir isolates.</title>
        <authorList>
            <person name="Marcisauskas S."/>
            <person name="Kim Y."/>
            <person name="Blasche S."/>
        </authorList>
    </citation>
    <scope>NUCLEOTIDE SEQUENCE [LARGE SCALE GENOMIC DNA]</scope>
    <source>
        <strain evidence="9 10">KR</strain>
    </source>
</reference>
<feature type="region of interest" description="Disordered" evidence="6">
    <location>
        <begin position="74"/>
        <end position="94"/>
    </location>
</feature>
<evidence type="ECO:0000256" key="6">
    <source>
        <dbReference type="SAM" id="MobiDB-lite"/>
    </source>
</evidence>
<feature type="domain" description="DUF202" evidence="8">
    <location>
        <begin position="122"/>
        <end position="167"/>
    </location>
</feature>
<evidence type="ECO:0000256" key="5">
    <source>
        <dbReference type="ARBA" id="ARBA00023136"/>
    </source>
</evidence>
<dbReference type="EMBL" id="PUHQ01000047">
    <property type="protein sequence ID" value="KAG0660142.1"/>
    <property type="molecule type" value="Genomic_DNA"/>
</dbReference>
<evidence type="ECO:0000256" key="7">
    <source>
        <dbReference type="SAM" id="Phobius"/>
    </source>
</evidence>
<evidence type="ECO:0000256" key="1">
    <source>
        <dbReference type="ARBA" id="ARBA00004651"/>
    </source>
</evidence>
<dbReference type="InterPro" id="IPR052053">
    <property type="entry name" value="IM_YidH-like"/>
</dbReference>
<dbReference type="GO" id="GO:0005886">
    <property type="term" value="C:plasma membrane"/>
    <property type="evidence" value="ECO:0007669"/>
    <property type="project" value="UniProtKB-SubCell"/>
</dbReference>
<keyword evidence="5 7" id="KW-0472">Membrane</keyword>
<feature type="transmembrane region" description="Helical" evidence="7">
    <location>
        <begin position="131"/>
        <end position="152"/>
    </location>
</feature>
<name>A0A9P7B571_RHOMI</name>
<keyword evidence="3 7" id="KW-0812">Transmembrane</keyword>
<evidence type="ECO:0000259" key="8">
    <source>
        <dbReference type="Pfam" id="PF02656"/>
    </source>
</evidence>
<dbReference type="PANTHER" id="PTHR34187:SF2">
    <property type="entry name" value="DUF202 DOMAIN-CONTAINING PROTEIN"/>
    <property type="match status" value="1"/>
</dbReference>
<dbReference type="OrthoDB" id="199599at2759"/>
<comment type="subcellular location">
    <subcellularLocation>
        <location evidence="1">Cell membrane</location>
        <topology evidence="1">Multi-pass membrane protein</topology>
    </subcellularLocation>
</comment>
<comment type="caution">
    <text evidence="9">The sequence shown here is derived from an EMBL/GenBank/DDBJ whole genome shotgun (WGS) entry which is preliminary data.</text>
</comment>
<keyword evidence="4 7" id="KW-1133">Transmembrane helix</keyword>
<dbReference type="InterPro" id="IPR003807">
    <property type="entry name" value="DUF202"/>
</dbReference>
<dbReference type="AlphaFoldDB" id="A0A9P7B571"/>
<feature type="transmembrane region" description="Helical" evidence="7">
    <location>
        <begin position="284"/>
        <end position="304"/>
    </location>
</feature>
<sequence length="308" mass="33222">MRASGLTSAALDSCSSAWPGYAAAYLRVQELELHLDVVCSERSGNPAESRPNLCSFLDKELYADDTPFRLQLRERRGRCHSHSNSPQRSRPVLPSATNMQGLNDCIRALQSKKIPNTGSAARDHLACERTVLAWLRTGMVLATVGIALAQLLRLPSTAFGSNSVPVTPTTSKRSDIAAAADPTTLLHALASLSSPSINVSDTDMQPILRLLAHQQAQLDALTQTSTPLLSVVDQSRYAHLAKPLGGTFLAVGFVFLLLGIHRYYTVQHALMQEPSQFPPSRRSVGIGAFFIGALVIACFASVMASRNT</sequence>
<proteinExistence type="predicted"/>
<keyword evidence="2" id="KW-1003">Cell membrane</keyword>
<dbReference type="Pfam" id="PF02656">
    <property type="entry name" value="DUF202"/>
    <property type="match status" value="1"/>
</dbReference>
<feature type="transmembrane region" description="Helical" evidence="7">
    <location>
        <begin position="244"/>
        <end position="264"/>
    </location>
</feature>
<keyword evidence="10" id="KW-1185">Reference proteome</keyword>
<evidence type="ECO:0000256" key="2">
    <source>
        <dbReference type="ARBA" id="ARBA00022475"/>
    </source>
</evidence>
<organism evidence="9 10">
    <name type="scientific">Rhodotorula mucilaginosa</name>
    <name type="common">Yeast</name>
    <name type="synonym">Rhodotorula rubra</name>
    <dbReference type="NCBI Taxonomy" id="5537"/>
    <lineage>
        <taxon>Eukaryota</taxon>
        <taxon>Fungi</taxon>
        <taxon>Dikarya</taxon>
        <taxon>Basidiomycota</taxon>
        <taxon>Pucciniomycotina</taxon>
        <taxon>Microbotryomycetes</taxon>
        <taxon>Sporidiobolales</taxon>
        <taxon>Sporidiobolaceae</taxon>
        <taxon>Rhodotorula</taxon>
    </lineage>
</organism>
<evidence type="ECO:0000313" key="10">
    <source>
        <dbReference type="Proteomes" id="UP000777482"/>
    </source>
</evidence>